<name>W2L7P7_PHYNI</name>
<reference evidence="1" key="2">
    <citation type="submission" date="2013-11" db="EMBL/GenBank/DDBJ databases">
        <title>The Genome Sequence of Phytophthora parasitica CJ02B3.</title>
        <authorList>
            <consortium name="The Broad Institute Genomics Platform"/>
            <person name="Russ C."/>
            <person name="Tyler B."/>
            <person name="Panabieres F."/>
            <person name="Shan W."/>
            <person name="Tripathy S."/>
            <person name="Grunwald N."/>
            <person name="Machado M."/>
            <person name="Johnson C.S."/>
            <person name="Arredondo F."/>
            <person name="Hong C."/>
            <person name="Coffey M."/>
            <person name="Young S.K."/>
            <person name="Zeng Q."/>
            <person name="Gargeya S."/>
            <person name="Fitzgerald M."/>
            <person name="Abouelleil A."/>
            <person name="Alvarado L."/>
            <person name="Chapman S.B."/>
            <person name="Gainer-Dewar J."/>
            <person name="Goldberg J."/>
            <person name="Griggs A."/>
            <person name="Gujja S."/>
            <person name="Hansen M."/>
            <person name="Howarth C."/>
            <person name="Imamovic A."/>
            <person name="Ireland A."/>
            <person name="Larimer J."/>
            <person name="McCowan C."/>
            <person name="Murphy C."/>
            <person name="Pearson M."/>
            <person name="Poon T.W."/>
            <person name="Priest M."/>
            <person name="Roberts A."/>
            <person name="Saif S."/>
            <person name="Shea T."/>
            <person name="Sykes S."/>
            <person name="Wortman J."/>
            <person name="Nusbaum C."/>
            <person name="Birren B."/>
        </authorList>
    </citation>
    <scope>NUCLEOTIDE SEQUENCE [LARGE SCALE GENOMIC DNA]</scope>
    <source>
        <strain evidence="1">CJ02B3</strain>
    </source>
</reference>
<organism evidence="2">
    <name type="scientific">Phytophthora nicotianae</name>
    <name type="common">Potato buckeye rot agent</name>
    <name type="synonym">Phytophthora parasitica</name>
    <dbReference type="NCBI Taxonomy" id="4792"/>
    <lineage>
        <taxon>Eukaryota</taxon>
        <taxon>Sar</taxon>
        <taxon>Stramenopiles</taxon>
        <taxon>Oomycota</taxon>
        <taxon>Peronosporomycetes</taxon>
        <taxon>Peronosporales</taxon>
        <taxon>Peronosporaceae</taxon>
        <taxon>Phytophthora</taxon>
    </lineage>
</organism>
<evidence type="ECO:0000313" key="2">
    <source>
        <dbReference type="EMBL" id="ETL93456.1"/>
    </source>
</evidence>
<reference evidence="2" key="1">
    <citation type="submission" date="2013-11" db="EMBL/GenBank/DDBJ databases">
        <title>The Genome Sequence of Phytophthora parasitica CHvinca01.</title>
        <authorList>
            <consortium name="The Broad Institute Genomics Platform"/>
            <person name="Russ C."/>
            <person name="Tyler B."/>
            <person name="Panabieres F."/>
            <person name="Shan W."/>
            <person name="Tripathy S."/>
            <person name="Grunwald N."/>
            <person name="Machado M."/>
            <person name="Johnson C.S."/>
            <person name="Arredondo F."/>
            <person name="Hong C."/>
            <person name="Coffey M."/>
            <person name="Young S.K."/>
            <person name="Zeng Q."/>
            <person name="Gargeya S."/>
            <person name="Fitzgerald M."/>
            <person name="Abouelleil A."/>
            <person name="Alvarado L."/>
            <person name="Chapman S.B."/>
            <person name="Gainer-Dewar J."/>
            <person name="Goldberg J."/>
            <person name="Griggs A."/>
            <person name="Gujja S."/>
            <person name="Hansen M."/>
            <person name="Howarth C."/>
            <person name="Imamovic A."/>
            <person name="Ireland A."/>
            <person name="Larimer J."/>
            <person name="McCowan C."/>
            <person name="Murphy C."/>
            <person name="Pearson M."/>
            <person name="Poon T.W."/>
            <person name="Priest M."/>
            <person name="Roberts A."/>
            <person name="Saif S."/>
            <person name="Shea T."/>
            <person name="Sykes S."/>
            <person name="Wortman J."/>
            <person name="Nusbaum C."/>
            <person name="Birren B."/>
        </authorList>
    </citation>
    <scope>NUCLEOTIDE SEQUENCE [LARGE SCALE GENOMIC DNA]</scope>
    <source>
        <strain evidence="2">CHvinca01</strain>
    </source>
</reference>
<sequence length="38" mass="4250">MTVCGVRGSTVYAVREILESEKKFRGFQLLDKGVSTML</sequence>
<dbReference type="AlphaFoldDB" id="W2L7P7"/>
<evidence type="ECO:0000313" key="1">
    <source>
        <dbReference type="EMBL" id="ETK86895.1"/>
    </source>
</evidence>
<dbReference type="EMBL" id="KI679588">
    <property type="protein sequence ID" value="ETL93456.1"/>
    <property type="molecule type" value="Genomic_DNA"/>
</dbReference>
<accession>W2L7P7</accession>
<gene>
    <name evidence="1" type="ORF">L915_08560</name>
    <name evidence="2" type="ORF">L917_08389</name>
</gene>
<protein>
    <submittedName>
        <fullName evidence="2">Uncharacterized protein</fullName>
    </submittedName>
</protein>
<proteinExistence type="predicted"/>
<dbReference type="Proteomes" id="UP000053236">
    <property type="component" value="Unassembled WGS sequence"/>
</dbReference>
<dbReference type="EMBL" id="KI686236">
    <property type="protein sequence ID" value="ETK86895.1"/>
    <property type="molecule type" value="Genomic_DNA"/>
</dbReference>
<dbReference type="Proteomes" id="UP000054423">
    <property type="component" value="Unassembled WGS sequence"/>
</dbReference>